<dbReference type="CDD" id="cd12087">
    <property type="entry name" value="TM_EGFR-like"/>
    <property type="match status" value="1"/>
</dbReference>
<dbReference type="InterPro" id="IPR001841">
    <property type="entry name" value="Znf_RING"/>
</dbReference>
<dbReference type="Pfam" id="PF13639">
    <property type="entry name" value="zf-RING_2"/>
    <property type="match status" value="1"/>
</dbReference>
<accession>A0A8T2TLI9</accession>
<feature type="transmembrane region" description="Helical" evidence="16">
    <location>
        <begin position="73"/>
        <end position="94"/>
    </location>
</feature>
<keyword evidence="5" id="KW-0808">Transferase</keyword>
<dbReference type="PROSITE" id="PS50089">
    <property type="entry name" value="ZF_RING_2"/>
    <property type="match status" value="1"/>
</dbReference>
<dbReference type="PANTHER" id="PTHR14155:SF627">
    <property type="entry name" value="OS06G0192800 PROTEIN"/>
    <property type="match status" value="1"/>
</dbReference>
<reference evidence="18" key="1">
    <citation type="submission" date="2021-08" db="EMBL/GenBank/DDBJ databases">
        <title>WGS assembly of Ceratopteris richardii.</title>
        <authorList>
            <person name="Marchant D.B."/>
            <person name="Chen G."/>
            <person name="Jenkins J."/>
            <person name="Shu S."/>
            <person name="Leebens-Mack J."/>
            <person name="Grimwood J."/>
            <person name="Schmutz J."/>
            <person name="Soltis P."/>
            <person name="Soltis D."/>
            <person name="Chen Z.-H."/>
        </authorList>
    </citation>
    <scope>NUCLEOTIDE SEQUENCE</scope>
    <source>
        <strain evidence="18">Whitten #5841</strain>
        <tissue evidence="18">Leaf</tissue>
    </source>
</reference>
<evidence type="ECO:0000256" key="8">
    <source>
        <dbReference type="ARBA" id="ARBA00022771"/>
    </source>
</evidence>
<keyword evidence="12 16" id="KW-0472">Membrane</keyword>
<dbReference type="EC" id="2.3.2.27" evidence="4"/>
<dbReference type="SUPFAM" id="SSF57850">
    <property type="entry name" value="RING/U-box"/>
    <property type="match status" value="1"/>
</dbReference>
<keyword evidence="6 16" id="KW-0812">Transmembrane</keyword>
<dbReference type="FunFam" id="3.30.40.10:FF:000187">
    <property type="entry name" value="E3 ubiquitin-protein ligase ATL6"/>
    <property type="match status" value="1"/>
</dbReference>
<evidence type="ECO:0000313" key="19">
    <source>
        <dbReference type="Proteomes" id="UP000825935"/>
    </source>
</evidence>
<feature type="compositionally biased region" description="Basic and acidic residues" evidence="15">
    <location>
        <begin position="274"/>
        <end position="283"/>
    </location>
</feature>
<comment type="pathway">
    <text evidence="3">Protein modification; protein ubiquitination.</text>
</comment>
<evidence type="ECO:0000256" key="15">
    <source>
        <dbReference type="SAM" id="MobiDB-lite"/>
    </source>
</evidence>
<keyword evidence="9" id="KW-0833">Ubl conjugation pathway</keyword>
<dbReference type="Gene3D" id="3.30.40.10">
    <property type="entry name" value="Zinc/RING finger domain, C3HC4 (zinc finger)"/>
    <property type="match status" value="1"/>
</dbReference>
<evidence type="ECO:0000259" key="17">
    <source>
        <dbReference type="PROSITE" id="PS50089"/>
    </source>
</evidence>
<evidence type="ECO:0000256" key="9">
    <source>
        <dbReference type="ARBA" id="ARBA00022786"/>
    </source>
</evidence>
<feature type="domain" description="RING-type" evidence="17">
    <location>
        <begin position="153"/>
        <end position="197"/>
    </location>
</feature>
<comment type="subcellular location">
    <subcellularLocation>
        <location evidence="2">Membrane</location>
        <topology evidence="2">Single-pass membrane protein</topology>
    </subcellularLocation>
</comment>
<dbReference type="PANTHER" id="PTHR14155">
    <property type="entry name" value="RING FINGER DOMAIN-CONTAINING"/>
    <property type="match status" value="1"/>
</dbReference>
<comment type="catalytic activity">
    <reaction evidence="1">
        <text>S-ubiquitinyl-[E2 ubiquitin-conjugating enzyme]-L-cysteine + [acceptor protein]-L-lysine = [E2 ubiquitin-conjugating enzyme]-L-cysteine + N(6)-ubiquitinyl-[acceptor protein]-L-lysine.</text>
        <dbReference type="EC" id="2.3.2.27"/>
    </reaction>
</comment>
<keyword evidence="8 14" id="KW-0863">Zinc-finger</keyword>
<proteinExistence type="inferred from homology"/>
<keyword evidence="19" id="KW-1185">Reference proteome</keyword>
<protein>
    <recommendedName>
        <fullName evidence="4">RING-type E3 ubiquitin transferase</fullName>
        <ecNumber evidence="4">2.3.2.27</ecNumber>
    </recommendedName>
</protein>
<dbReference type="CDD" id="cd16461">
    <property type="entry name" value="RING-H2_EL5-like"/>
    <property type="match status" value="1"/>
</dbReference>
<evidence type="ECO:0000256" key="5">
    <source>
        <dbReference type="ARBA" id="ARBA00022679"/>
    </source>
</evidence>
<evidence type="ECO:0000256" key="10">
    <source>
        <dbReference type="ARBA" id="ARBA00022833"/>
    </source>
</evidence>
<evidence type="ECO:0000256" key="16">
    <source>
        <dbReference type="SAM" id="Phobius"/>
    </source>
</evidence>
<keyword evidence="10" id="KW-0862">Zinc</keyword>
<dbReference type="OrthoDB" id="8062037at2759"/>
<keyword evidence="11 16" id="KW-1133">Transmembrane helix</keyword>
<organism evidence="18 19">
    <name type="scientific">Ceratopteris richardii</name>
    <name type="common">Triangle waterfern</name>
    <dbReference type="NCBI Taxonomy" id="49495"/>
    <lineage>
        <taxon>Eukaryota</taxon>
        <taxon>Viridiplantae</taxon>
        <taxon>Streptophyta</taxon>
        <taxon>Embryophyta</taxon>
        <taxon>Tracheophyta</taxon>
        <taxon>Polypodiopsida</taxon>
        <taxon>Polypodiidae</taxon>
        <taxon>Polypodiales</taxon>
        <taxon>Pteridineae</taxon>
        <taxon>Pteridaceae</taxon>
        <taxon>Parkerioideae</taxon>
        <taxon>Ceratopteris</taxon>
    </lineage>
</organism>
<dbReference type="GO" id="GO:0061630">
    <property type="term" value="F:ubiquitin protein ligase activity"/>
    <property type="evidence" value="ECO:0007669"/>
    <property type="project" value="UniProtKB-EC"/>
</dbReference>
<evidence type="ECO:0000256" key="12">
    <source>
        <dbReference type="ARBA" id="ARBA00023136"/>
    </source>
</evidence>
<dbReference type="AlphaFoldDB" id="A0A8T2TLI9"/>
<evidence type="ECO:0000256" key="7">
    <source>
        <dbReference type="ARBA" id="ARBA00022723"/>
    </source>
</evidence>
<dbReference type="SMART" id="SM00184">
    <property type="entry name" value="RING"/>
    <property type="match status" value="1"/>
</dbReference>
<evidence type="ECO:0000256" key="6">
    <source>
        <dbReference type="ARBA" id="ARBA00022692"/>
    </source>
</evidence>
<sequence>MQSCGIYCREDHPTRRLLLHTFSAPPSSAPSPSPSLNPGYDDVPGAAGYFGNGTSSESGDGSFGMTPKLSTSMAIIVVSVMGVFLLVGLLVIYIRRCLRGDAESDDEGVQHSTSRRWNVNLQPRQSTGLDPALLESFPIVPYASAKKRGITQCVVCLREFESGEQQQLKQLPKCKHIFHSSCISCWLSSHSTCPICRRNLASISGRFSPAWICGDSSRWDGGSTSRSRRNRNGDGHSRLVGDAQGGETDDSSGSVQSRHAAESPGSPALYSGRSTHEVGESIARDGSCSPESPFQDIHHELATQIVPEAMRKERIRPAVVSPPAYEGEVAPPTLDSSRERYQREQWRCNSTGHHLLRQRVDGVAAEQPSPLSPSTGNSLRIDHVLSRGAPGS</sequence>
<comment type="caution">
    <text evidence="18">The sequence shown here is derived from an EMBL/GenBank/DDBJ whole genome shotgun (WGS) entry which is preliminary data.</text>
</comment>
<evidence type="ECO:0000256" key="11">
    <source>
        <dbReference type="ARBA" id="ARBA00022989"/>
    </source>
</evidence>
<evidence type="ECO:0000256" key="1">
    <source>
        <dbReference type="ARBA" id="ARBA00000900"/>
    </source>
</evidence>
<evidence type="ECO:0000256" key="13">
    <source>
        <dbReference type="ARBA" id="ARBA00024209"/>
    </source>
</evidence>
<comment type="similarity">
    <text evidence="13">Belongs to the RING-type zinc finger family. ATL subfamily.</text>
</comment>
<dbReference type="Proteomes" id="UP000825935">
    <property type="component" value="Chromosome 12"/>
</dbReference>
<evidence type="ECO:0000313" key="18">
    <source>
        <dbReference type="EMBL" id="KAH7422596.1"/>
    </source>
</evidence>
<gene>
    <name evidence="18" type="ORF">KP509_12G015900</name>
</gene>
<evidence type="ECO:0000256" key="4">
    <source>
        <dbReference type="ARBA" id="ARBA00012483"/>
    </source>
</evidence>
<dbReference type="EMBL" id="CM035417">
    <property type="protein sequence ID" value="KAH7422596.1"/>
    <property type="molecule type" value="Genomic_DNA"/>
</dbReference>
<feature type="region of interest" description="Disordered" evidence="15">
    <location>
        <begin position="219"/>
        <end position="294"/>
    </location>
</feature>
<keyword evidence="7" id="KW-0479">Metal-binding</keyword>
<dbReference type="GO" id="GO:0016020">
    <property type="term" value="C:membrane"/>
    <property type="evidence" value="ECO:0007669"/>
    <property type="project" value="UniProtKB-SubCell"/>
</dbReference>
<dbReference type="InterPro" id="IPR013083">
    <property type="entry name" value="Znf_RING/FYVE/PHD"/>
</dbReference>
<evidence type="ECO:0000256" key="2">
    <source>
        <dbReference type="ARBA" id="ARBA00004167"/>
    </source>
</evidence>
<dbReference type="InterPro" id="IPR053238">
    <property type="entry name" value="RING-H2_zinc_finger"/>
</dbReference>
<name>A0A8T2TLI9_CERRI</name>
<feature type="region of interest" description="Disordered" evidence="15">
    <location>
        <begin position="361"/>
        <end position="392"/>
    </location>
</feature>
<evidence type="ECO:0000256" key="3">
    <source>
        <dbReference type="ARBA" id="ARBA00004906"/>
    </source>
</evidence>
<evidence type="ECO:0000256" key="14">
    <source>
        <dbReference type="PROSITE-ProRule" id="PRU00175"/>
    </source>
</evidence>
<dbReference type="OMA" id="FSPAWIC"/>
<dbReference type="GO" id="GO:0008270">
    <property type="term" value="F:zinc ion binding"/>
    <property type="evidence" value="ECO:0007669"/>
    <property type="project" value="UniProtKB-KW"/>
</dbReference>